<evidence type="ECO:0000256" key="1">
    <source>
        <dbReference type="SAM" id="MobiDB-lite"/>
    </source>
</evidence>
<reference evidence="2" key="1">
    <citation type="submission" date="2020-05" db="EMBL/GenBank/DDBJ databases">
        <authorList>
            <person name="Chiriac C."/>
            <person name="Salcher M."/>
            <person name="Ghai R."/>
            <person name="Kavagutti S V."/>
        </authorList>
    </citation>
    <scope>NUCLEOTIDE SEQUENCE</scope>
</reference>
<accession>A0A6J6SFJ2</accession>
<evidence type="ECO:0000313" key="2">
    <source>
        <dbReference type="EMBL" id="CAB4733365.1"/>
    </source>
</evidence>
<organism evidence="2">
    <name type="scientific">freshwater metagenome</name>
    <dbReference type="NCBI Taxonomy" id="449393"/>
    <lineage>
        <taxon>unclassified sequences</taxon>
        <taxon>metagenomes</taxon>
        <taxon>ecological metagenomes</taxon>
    </lineage>
</organism>
<dbReference type="AlphaFoldDB" id="A0A6J6SFJ2"/>
<dbReference type="EMBL" id="CAEZYW010000032">
    <property type="protein sequence ID" value="CAB4733365.1"/>
    <property type="molecule type" value="Genomic_DNA"/>
</dbReference>
<name>A0A6J6SFJ2_9ZZZZ</name>
<gene>
    <name evidence="2" type="ORF">UFOPK2786_00328</name>
</gene>
<protein>
    <submittedName>
        <fullName evidence="2">Unannotated protein</fullName>
    </submittedName>
</protein>
<feature type="region of interest" description="Disordered" evidence="1">
    <location>
        <begin position="213"/>
        <end position="232"/>
    </location>
</feature>
<proteinExistence type="predicted"/>
<sequence>MQGLNRAAHEVQVHPRIRLHRPGDVGDENDPARALLALSRNELERLAHRAMRAAQGAANIQARAGAVTAQSASATHRRHERQLLDQPADERKLLLGAGGELLVRQPLLVADRGKDARLFLVLVVLVRGRGSRSRAGTAGSRLCLALAIRVGRNLLVGRRRRLRRRGAAVTSEVGDVDDAPEDLLEGTVVDLDLIMCGEEGDPADPVELVDELGRGEDHGGAESSAALRSDGHSGMVEQVAEGCDDVGEAARTTVAMPGGD</sequence>